<reference evidence="2" key="1">
    <citation type="submission" date="2021-05" db="EMBL/GenBank/DDBJ databases">
        <authorList>
            <person name="Alioto T."/>
            <person name="Alioto T."/>
            <person name="Gomez Garrido J."/>
        </authorList>
    </citation>
    <scope>NUCLEOTIDE SEQUENCE</scope>
</reference>
<feature type="region of interest" description="Disordered" evidence="1">
    <location>
        <begin position="76"/>
        <end position="108"/>
    </location>
</feature>
<accession>A0A8D9DSV3</accession>
<name>A0A8D9DSV3_9HEMI</name>
<organism evidence="2">
    <name type="scientific">Cacopsylla melanoneura</name>
    <dbReference type="NCBI Taxonomy" id="428564"/>
    <lineage>
        <taxon>Eukaryota</taxon>
        <taxon>Metazoa</taxon>
        <taxon>Ecdysozoa</taxon>
        <taxon>Arthropoda</taxon>
        <taxon>Hexapoda</taxon>
        <taxon>Insecta</taxon>
        <taxon>Pterygota</taxon>
        <taxon>Neoptera</taxon>
        <taxon>Paraneoptera</taxon>
        <taxon>Hemiptera</taxon>
        <taxon>Sternorrhyncha</taxon>
        <taxon>Psylloidea</taxon>
        <taxon>Psyllidae</taxon>
        <taxon>Psyllinae</taxon>
        <taxon>Cacopsylla</taxon>
    </lineage>
</organism>
<evidence type="ECO:0000313" key="2">
    <source>
        <dbReference type="EMBL" id="CAG6728591.1"/>
    </source>
</evidence>
<dbReference type="EMBL" id="HBUF01376614">
    <property type="protein sequence ID" value="CAG6728591.1"/>
    <property type="molecule type" value="Transcribed_RNA"/>
</dbReference>
<dbReference type="AlphaFoldDB" id="A0A8D9DSV3"/>
<sequence>MYFYVFMLILCYRQKKKLKKGVLMKCCCNGSGTKEISKGNKLRGGVFYWVKIPFRDSESISYVPVLGKFFPPTKQKCSGSLPARKQSKQERVSIQGVCRSGNNPNRRE</sequence>
<protein>
    <submittedName>
        <fullName evidence="2">Uncharacterized protein</fullName>
    </submittedName>
</protein>
<evidence type="ECO:0000256" key="1">
    <source>
        <dbReference type="SAM" id="MobiDB-lite"/>
    </source>
</evidence>
<proteinExistence type="predicted"/>